<protein>
    <submittedName>
        <fullName evidence="2">Uncharacterized protein</fullName>
    </submittedName>
</protein>
<comment type="caution">
    <text evidence="2">The sequence shown here is derived from an EMBL/GenBank/DDBJ whole genome shotgun (WGS) entry which is preliminary data.</text>
</comment>
<dbReference type="AlphaFoldDB" id="A0A7J6PE08"/>
<name>A0A7J6PE08_PEROL</name>
<reference evidence="2 3" key="1">
    <citation type="submission" date="2020-04" db="EMBL/GenBank/DDBJ databases">
        <title>Perkinsus olseni comparative genomics.</title>
        <authorList>
            <person name="Bogema D.R."/>
        </authorList>
    </citation>
    <scope>NUCLEOTIDE SEQUENCE [LARGE SCALE GENOMIC DNA]</scope>
    <source>
        <strain evidence="2">00978-12</strain>
    </source>
</reference>
<dbReference type="Proteomes" id="UP000541610">
    <property type="component" value="Unassembled WGS sequence"/>
</dbReference>
<evidence type="ECO:0000313" key="3">
    <source>
        <dbReference type="Proteomes" id="UP000541610"/>
    </source>
</evidence>
<accession>A0A7J6PE08</accession>
<feature type="region of interest" description="Disordered" evidence="1">
    <location>
        <begin position="77"/>
        <end position="174"/>
    </location>
</feature>
<dbReference type="OrthoDB" id="449451at2759"/>
<gene>
    <name evidence="2" type="ORF">FOZ60_008014</name>
</gene>
<evidence type="ECO:0000256" key="1">
    <source>
        <dbReference type="SAM" id="MobiDB-lite"/>
    </source>
</evidence>
<evidence type="ECO:0000313" key="2">
    <source>
        <dbReference type="EMBL" id="KAF4694434.1"/>
    </source>
</evidence>
<dbReference type="EMBL" id="JABANP010000032">
    <property type="protein sequence ID" value="KAF4694434.1"/>
    <property type="molecule type" value="Genomic_DNA"/>
</dbReference>
<feature type="compositionally biased region" description="Low complexity" evidence="1">
    <location>
        <begin position="115"/>
        <end position="127"/>
    </location>
</feature>
<sequence length="174" mass="18315">MLVFAADGQEVACSIVCSETEACANDPQSHGSYCKYWQSPSVCFGLYVRDDGSTCFQPNDSSCDDDVLEPLYCDGSTSTEIPIAQGDSVDLTELPDEGDSGTLGPQMPTTASSSEAPVETTAVPPVETTDEPPVETTAEPPVETTAEPPVETTAEPPVETTAELMASPRKHVAH</sequence>
<proteinExistence type="predicted"/>
<organism evidence="2 3">
    <name type="scientific">Perkinsus olseni</name>
    <name type="common">Perkinsus atlanticus</name>
    <dbReference type="NCBI Taxonomy" id="32597"/>
    <lineage>
        <taxon>Eukaryota</taxon>
        <taxon>Sar</taxon>
        <taxon>Alveolata</taxon>
        <taxon>Perkinsozoa</taxon>
        <taxon>Perkinsea</taxon>
        <taxon>Perkinsida</taxon>
        <taxon>Perkinsidae</taxon>
        <taxon>Perkinsus</taxon>
    </lineage>
</organism>
<feature type="compositionally biased region" description="Low complexity" evidence="1">
    <location>
        <begin position="134"/>
        <end position="163"/>
    </location>
</feature>